<dbReference type="RefSeq" id="WP_109525767.1">
    <property type="nucleotide sequence ID" value="NZ_JBEXKW010000046.1"/>
</dbReference>
<accession>A0ABV3FRF7</accession>
<dbReference type="Proteomes" id="UP001551695">
    <property type="component" value="Unassembled WGS sequence"/>
</dbReference>
<keyword evidence="4 7" id="KW-0812">Transmembrane</keyword>
<comment type="similarity">
    <text evidence="7">Belongs to the binding-protein-dependent transport system permease family.</text>
</comment>
<dbReference type="EMBL" id="JBFAKC010000004">
    <property type="protein sequence ID" value="MEV0708009.1"/>
    <property type="molecule type" value="Genomic_DNA"/>
</dbReference>
<protein>
    <submittedName>
        <fullName evidence="10">ABC transporter permease</fullName>
    </submittedName>
</protein>
<name>A0ABV3FRF7_9NOCA</name>
<evidence type="ECO:0000313" key="11">
    <source>
        <dbReference type="Proteomes" id="UP001551695"/>
    </source>
</evidence>
<evidence type="ECO:0000256" key="7">
    <source>
        <dbReference type="RuleBase" id="RU363032"/>
    </source>
</evidence>
<evidence type="ECO:0000256" key="3">
    <source>
        <dbReference type="ARBA" id="ARBA00022475"/>
    </source>
</evidence>
<feature type="compositionally biased region" description="Low complexity" evidence="8">
    <location>
        <begin position="12"/>
        <end position="21"/>
    </location>
</feature>
<reference evidence="10 11" key="1">
    <citation type="submission" date="2024-06" db="EMBL/GenBank/DDBJ databases">
        <title>The Natural Products Discovery Center: Release of the First 8490 Sequenced Strains for Exploring Actinobacteria Biosynthetic Diversity.</title>
        <authorList>
            <person name="Kalkreuter E."/>
            <person name="Kautsar S.A."/>
            <person name="Yang D."/>
            <person name="Bader C.D."/>
            <person name="Teijaro C.N."/>
            <person name="Fluegel L."/>
            <person name="Davis C.M."/>
            <person name="Simpson J.R."/>
            <person name="Lauterbach L."/>
            <person name="Steele A.D."/>
            <person name="Gui C."/>
            <person name="Meng S."/>
            <person name="Li G."/>
            <person name="Viehrig K."/>
            <person name="Ye F."/>
            <person name="Su P."/>
            <person name="Kiefer A.F."/>
            <person name="Nichols A."/>
            <person name="Cepeda A.J."/>
            <person name="Yan W."/>
            <person name="Fan B."/>
            <person name="Jiang Y."/>
            <person name="Adhikari A."/>
            <person name="Zheng C.-J."/>
            <person name="Schuster L."/>
            <person name="Cowan T.M."/>
            <person name="Smanski M.J."/>
            <person name="Chevrette M.G."/>
            <person name="De Carvalho L.P.S."/>
            <person name="Shen B."/>
        </authorList>
    </citation>
    <scope>NUCLEOTIDE SEQUENCE [LARGE SCALE GENOMIC DNA]</scope>
    <source>
        <strain evidence="10 11">NPDC050403</strain>
    </source>
</reference>
<feature type="transmembrane region" description="Helical" evidence="7">
    <location>
        <begin position="45"/>
        <end position="64"/>
    </location>
</feature>
<keyword evidence="5 7" id="KW-1133">Transmembrane helix</keyword>
<feature type="region of interest" description="Disordered" evidence="8">
    <location>
        <begin position="1"/>
        <end position="23"/>
    </location>
</feature>
<evidence type="ECO:0000256" key="6">
    <source>
        <dbReference type="ARBA" id="ARBA00023136"/>
    </source>
</evidence>
<dbReference type="PROSITE" id="PS50928">
    <property type="entry name" value="ABC_TM1"/>
    <property type="match status" value="1"/>
</dbReference>
<evidence type="ECO:0000256" key="4">
    <source>
        <dbReference type="ARBA" id="ARBA00022692"/>
    </source>
</evidence>
<feature type="transmembrane region" description="Helical" evidence="7">
    <location>
        <begin position="101"/>
        <end position="128"/>
    </location>
</feature>
<evidence type="ECO:0000313" key="10">
    <source>
        <dbReference type="EMBL" id="MEV0708009.1"/>
    </source>
</evidence>
<sequence>MSASVIGEREVAAPASESAPARRIRGGTMKRNARTLGRRFFRSRVFGWLALVAVVVAWQLSSQVRYNPSISSPSRIGSAVVSGLSGGELLTALLDTLRTMGIGFAIAVPVGIGVGFLMGRVRVIWALLEPTVEIARLHPTSAVIPILILFLGLGDPMKITVFLLSAVFPLLMTAYAGAQSVSPTLRETAQTFHLNWVQTQWEIALPASIPYILVGMRQALGSALLMAVVVGMLAGNGGIGYFILEAQQSLNVTELLAGVVTVAAVGYVFNTIFLRLERRFTRWRRTDTIGD</sequence>
<keyword evidence="6 7" id="KW-0472">Membrane</keyword>
<feature type="transmembrane region" description="Helical" evidence="7">
    <location>
        <begin position="223"/>
        <end position="243"/>
    </location>
</feature>
<dbReference type="InterPro" id="IPR000515">
    <property type="entry name" value="MetI-like"/>
</dbReference>
<dbReference type="CDD" id="cd06261">
    <property type="entry name" value="TM_PBP2"/>
    <property type="match status" value="1"/>
</dbReference>
<proteinExistence type="inferred from homology"/>
<dbReference type="PANTHER" id="PTHR30151">
    <property type="entry name" value="ALKANE SULFONATE ABC TRANSPORTER-RELATED, MEMBRANE SUBUNIT"/>
    <property type="match status" value="1"/>
</dbReference>
<dbReference type="PANTHER" id="PTHR30151:SF0">
    <property type="entry name" value="ABC TRANSPORTER PERMEASE PROTEIN MJ0413-RELATED"/>
    <property type="match status" value="1"/>
</dbReference>
<evidence type="ECO:0000256" key="1">
    <source>
        <dbReference type="ARBA" id="ARBA00004651"/>
    </source>
</evidence>
<dbReference type="Gene3D" id="1.10.3720.10">
    <property type="entry name" value="MetI-like"/>
    <property type="match status" value="1"/>
</dbReference>
<dbReference type="InterPro" id="IPR035906">
    <property type="entry name" value="MetI-like_sf"/>
</dbReference>
<keyword evidence="11" id="KW-1185">Reference proteome</keyword>
<keyword evidence="2 7" id="KW-0813">Transport</keyword>
<evidence type="ECO:0000256" key="8">
    <source>
        <dbReference type="SAM" id="MobiDB-lite"/>
    </source>
</evidence>
<evidence type="ECO:0000256" key="5">
    <source>
        <dbReference type="ARBA" id="ARBA00022989"/>
    </source>
</evidence>
<feature type="transmembrane region" description="Helical" evidence="7">
    <location>
        <begin position="134"/>
        <end position="153"/>
    </location>
</feature>
<organism evidence="10 11">
    <name type="scientific">Nocardia aurea</name>
    <dbReference type="NCBI Taxonomy" id="2144174"/>
    <lineage>
        <taxon>Bacteria</taxon>
        <taxon>Bacillati</taxon>
        <taxon>Actinomycetota</taxon>
        <taxon>Actinomycetes</taxon>
        <taxon>Mycobacteriales</taxon>
        <taxon>Nocardiaceae</taxon>
        <taxon>Nocardia</taxon>
    </lineage>
</organism>
<evidence type="ECO:0000259" key="9">
    <source>
        <dbReference type="PROSITE" id="PS50928"/>
    </source>
</evidence>
<dbReference type="Pfam" id="PF00528">
    <property type="entry name" value="BPD_transp_1"/>
    <property type="match status" value="1"/>
</dbReference>
<gene>
    <name evidence="10" type="ORF">AB0I48_10625</name>
</gene>
<feature type="domain" description="ABC transmembrane type-1" evidence="9">
    <location>
        <begin position="93"/>
        <end position="273"/>
    </location>
</feature>
<dbReference type="SUPFAM" id="SSF161098">
    <property type="entry name" value="MetI-like"/>
    <property type="match status" value="1"/>
</dbReference>
<keyword evidence="3" id="KW-1003">Cell membrane</keyword>
<feature type="transmembrane region" description="Helical" evidence="7">
    <location>
        <begin position="255"/>
        <end position="276"/>
    </location>
</feature>
<comment type="caution">
    <text evidence="10">The sequence shown here is derived from an EMBL/GenBank/DDBJ whole genome shotgun (WGS) entry which is preliminary data.</text>
</comment>
<feature type="transmembrane region" description="Helical" evidence="7">
    <location>
        <begin position="160"/>
        <end position="178"/>
    </location>
</feature>
<evidence type="ECO:0000256" key="2">
    <source>
        <dbReference type="ARBA" id="ARBA00022448"/>
    </source>
</evidence>
<comment type="subcellular location">
    <subcellularLocation>
        <location evidence="1 7">Cell membrane</location>
        <topology evidence="1 7">Multi-pass membrane protein</topology>
    </subcellularLocation>
</comment>